<feature type="domain" description="STAS" evidence="3">
    <location>
        <begin position="11"/>
        <end position="110"/>
    </location>
</feature>
<dbReference type="Pfam" id="PF01740">
    <property type="entry name" value="STAS"/>
    <property type="match status" value="1"/>
</dbReference>
<accession>A0ABW1EHA8</accession>
<evidence type="ECO:0000259" key="3">
    <source>
        <dbReference type="PROSITE" id="PS50801"/>
    </source>
</evidence>
<evidence type="ECO:0000313" key="5">
    <source>
        <dbReference type="Proteomes" id="UP001596091"/>
    </source>
</evidence>
<keyword evidence="5" id="KW-1185">Reference proteome</keyword>
<reference evidence="5" key="1">
    <citation type="journal article" date="2019" name="Int. J. Syst. Evol. Microbiol.">
        <title>The Global Catalogue of Microorganisms (GCM) 10K type strain sequencing project: providing services to taxonomists for standard genome sequencing and annotation.</title>
        <authorList>
            <consortium name="The Broad Institute Genomics Platform"/>
            <consortium name="The Broad Institute Genome Sequencing Center for Infectious Disease"/>
            <person name="Wu L."/>
            <person name="Ma J."/>
        </authorList>
    </citation>
    <scope>NUCLEOTIDE SEQUENCE [LARGE SCALE GENOMIC DNA]</scope>
    <source>
        <strain evidence="5">JCM 4087</strain>
    </source>
</reference>
<dbReference type="EMBL" id="JBHSPH010000005">
    <property type="protein sequence ID" value="MFC5863478.1"/>
    <property type="molecule type" value="Genomic_DNA"/>
</dbReference>
<gene>
    <name evidence="4" type="ORF">ACFPT7_14325</name>
</gene>
<comment type="caution">
    <text evidence="4">The sequence shown here is derived from an EMBL/GenBank/DDBJ whole genome shotgun (WGS) entry which is preliminary data.</text>
</comment>
<dbReference type="InterPro" id="IPR036513">
    <property type="entry name" value="STAS_dom_sf"/>
</dbReference>
<name>A0ABW1EHA8_9BACT</name>
<protein>
    <recommendedName>
        <fullName evidence="2">Anti-sigma factor antagonist</fullName>
    </recommendedName>
</protein>
<dbReference type="CDD" id="cd07043">
    <property type="entry name" value="STAS_anti-anti-sigma_factors"/>
    <property type="match status" value="1"/>
</dbReference>
<dbReference type="NCBIfam" id="TIGR00377">
    <property type="entry name" value="ant_ant_sig"/>
    <property type="match status" value="1"/>
</dbReference>
<dbReference type="InterPro" id="IPR003658">
    <property type="entry name" value="Anti-sigma_ant"/>
</dbReference>
<dbReference type="PROSITE" id="PS50801">
    <property type="entry name" value="STAS"/>
    <property type="match status" value="1"/>
</dbReference>
<organism evidence="4 5">
    <name type="scientific">Acidicapsa dinghuensis</name>
    <dbReference type="NCBI Taxonomy" id="2218256"/>
    <lineage>
        <taxon>Bacteria</taxon>
        <taxon>Pseudomonadati</taxon>
        <taxon>Acidobacteriota</taxon>
        <taxon>Terriglobia</taxon>
        <taxon>Terriglobales</taxon>
        <taxon>Acidobacteriaceae</taxon>
        <taxon>Acidicapsa</taxon>
    </lineage>
</organism>
<dbReference type="PANTHER" id="PTHR33495:SF2">
    <property type="entry name" value="ANTI-SIGMA FACTOR ANTAGONIST TM_1081-RELATED"/>
    <property type="match status" value="1"/>
</dbReference>
<proteinExistence type="inferred from homology"/>
<evidence type="ECO:0000256" key="1">
    <source>
        <dbReference type="ARBA" id="ARBA00009013"/>
    </source>
</evidence>
<sequence length="111" mass="11881">MNISVEEMDGGITRVVLDGRLDIAGAAEVDLKMNIIAGSAKLLLIDLKDVAFLGSMGLRSIVVPAKNVNRRGGKTALFAPQPMVEEVIKASNIDQIIPIYHDLDAAVQALR</sequence>
<evidence type="ECO:0000313" key="4">
    <source>
        <dbReference type="EMBL" id="MFC5863478.1"/>
    </source>
</evidence>
<dbReference type="RefSeq" id="WP_263340440.1">
    <property type="nucleotide sequence ID" value="NZ_JAGSYH010000005.1"/>
</dbReference>
<dbReference type="InterPro" id="IPR002645">
    <property type="entry name" value="STAS_dom"/>
</dbReference>
<evidence type="ECO:0000256" key="2">
    <source>
        <dbReference type="RuleBase" id="RU003749"/>
    </source>
</evidence>
<dbReference type="Proteomes" id="UP001596091">
    <property type="component" value="Unassembled WGS sequence"/>
</dbReference>
<dbReference type="Gene3D" id="3.30.750.24">
    <property type="entry name" value="STAS domain"/>
    <property type="match status" value="1"/>
</dbReference>
<dbReference type="SUPFAM" id="SSF52091">
    <property type="entry name" value="SpoIIaa-like"/>
    <property type="match status" value="1"/>
</dbReference>
<dbReference type="PANTHER" id="PTHR33495">
    <property type="entry name" value="ANTI-SIGMA FACTOR ANTAGONIST TM_1081-RELATED-RELATED"/>
    <property type="match status" value="1"/>
</dbReference>
<comment type="similarity">
    <text evidence="1 2">Belongs to the anti-sigma-factor antagonist family.</text>
</comment>